<feature type="compositionally biased region" description="Low complexity" evidence="3">
    <location>
        <begin position="279"/>
        <end position="293"/>
    </location>
</feature>
<keyword evidence="2" id="KW-0378">Hydrolase</keyword>
<dbReference type="AlphaFoldDB" id="A0A0R2AYI5"/>
<dbReference type="InterPro" id="IPR051056">
    <property type="entry name" value="Glycosyl_Hydrolase_73"/>
</dbReference>
<dbReference type="Proteomes" id="UP000051672">
    <property type="component" value="Unassembled WGS sequence"/>
</dbReference>
<dbReference type="STRING" id="1423727.FC34_GL001047"/>
<comment type="caution">
    <text evidence="5">The sequence shown here is derived from an EMBL/GenBank/DDBJ whole genome shotgun (WGS) entry which is preliminary data.</text>
</comment>
<gene>
    <name evidence="5" type="ORF">FC34_GL001047</name>
</gene>
<organism evidence="5 6">
    <name type="scientific">Lacticaseibacillus brantae DSM 23927</name>
    <dbReference type="NCBI Taxonomy" id="1423727"/>
    <lineage>
        <taxon>Bacteria</taxon>
        <taxon>Bacillati</taxon>
        <taxon>Bacillota</taxon>
        <taxon>Bacilli</taxon>
        <taxon>Lactobacillales</taxon>
        <taxon>Lactobacillaceae</taxon>
        <taxon>Lacticaseibacillus</taxon>
    </lineage>
</organism>
<name>A0A0R2AYI5_9LACO</name>
<dbReference type="InterPro" id="IPR002901">
    <property type="entry name" value="MGlyc_endo_b_GlcNAc-like_dom"/>
</dbReference>
<dbReference type="PATRIC" id="fig|1423727.3.peg.1055"/>
<dbReference type="SMART" id="SM00047">
    <property type="entry name" value="LYZ2"/>
    <property type="match status" value="1"/>
</dbReference>
<feature type="domain" description="Mannosyl-glycoprotein endo-beta-N-acetylglucosamidase-like" evidence="4">
    <location>
        <begin position="43"/>
        <end position="207"/>
    </location>
</feature>
<dbReference type="GO" id="GO:0004040">
    <property type="term" value="F:amidase activity"/>
    <property type="evidence" value="ECO:0007669"/>
    <property type="project" value="InterPro"/>
</dbReference>
<dbReference type="Gene3D" id="4.10.80.30">
    <property type="entry name" value="DNA polymerase, domain 6"/>
    <property type="match status" value="1"/>
</dbReference>
<reference evidence="5 6" key="1">
    <citation type="journal article" date="2015" name="Genome Announc.">
        <title>Expanding the biotechnology potential of lactobacilli through comparative genomics of 213 strains and associated genera.</title>
        <authorList>
            <person name="Sun Z."/>
            <person name="Harris H.M."/>
            <person name="McCann A."/>
            <person name="Guo C."/>
            <person name="Argimon S."/>
            <person name="Zhang W."/>
            <person name="Yang X."/>
            <person name="Jeffery I.B."/>
            <person name="Cooney J.C."/>
            <person name="Kagawa T.F."/>
            <person name="Liu W."/>
            <person name="Song Y."/>
            <person name="Salvetti E."/>
            <person name="Wrobel A."/>
            <person name="Rasinkangas P."/>
            <person name="Parkhill J."/>
            <person name="Rea M.C."/>
            <person name="O'Sullivan O."/>
            <person name="Ritari J."/>
            <person name="Douillard F.P."/>
            <person name="Paul Ross R."/>
            <person name="Yang R."/>
            <person name="Briner A.E."/>
            <person name="Felis G.E."/>
            <person name="de Vos W.M."/>
            <person name="Barrangou R."/>
            <person name="Klaenhammer T.R."/>
            <person name="Caufield P.W."/>
            <person name="Cui Y."/>
            <person name="Zhang H."/>
            <person name="O'Toole P.W."/>
        </authorList>
    </citation>
    <scope>NUCLEOTIDE SEQUENCE [LARGE SCALE GENOMIC DNA]</scope>
    <source>
        <strain evidence="5 6">DSM 23927</strain>
    </source>
</reference>
<evidence type="ECO:0000256" key="3">
    <source>
        <dbReference type="SAM" id="MobiDB-lite"/>
    </source>
</evidence>
<dbReference type="OrthoDB" id="2155627at2"/>
<dbReference type="Gene3D" id="1.10.530.10">
    <property type="match status" value="1"/>
</dbReference>
<evidence type="ECO:0000313" key="5">
    <source>
        <dbReference type="EMBL" id="KRM72064.1"/>
    </source>
</evidence>
<evidence type="ECO:0000256" key="2">
    <source>
        <dbReference type="ARBA" id="ARBA00022801"/>
    </source>
</evidence>
<protein>
    <submittedName>
        <fullName evidence="5">Mannosyl-glycoprotein endo-beta-N-acetylglucosaminidase</fullName>
    </submittedName>
</protein>
<comment type="similarity">
    <text evidence="1">Belongs to the glycosyl hydrolase 73 family.</text>
</comment>
<proteinExistence type="inferred from homology"/>
<evidence type="ECO:0000256" key="1">
    <source>
        <dbReference type="ARBA" id="ARBA00010266"/>
    </source>
</evidence>
<dbReference type="PANTHER" id="PTHR33308">
    <property type="entry name" value="PEPTIDOGLYCAN HYDROLASE FLGJ"/>
    <property type="match status" value="1"/>
</dbReference>
<dbReference type="PANTHER" id="PTHR33308:SF9">
    <property type="entry name" value="PEPTIDOGLYCAN HYDROLASE FLGJ"/>
    <property type="match status" value="1"/>
</dbReference>
<dbReference type="PRINTS" id="PR01002">
    <property type="entry name" value="FLGFLGJ"/>
</dbReference>
<accession>A0A0R2AYI5</accession>
<evidence type="ECO:0000259" key="4">
    <source>
        <dbReference type="SMART" id="SM00047"/>
    </source>
</evidence>
<feature type="region of interest" description="Disordered" evidence="3">
    <location>
        <begin position="274"/>
        <end position="293"/>
    </location>
</feature>
<sequence>MEEILMKKTLTMLSLAATLGGTAIGTITSAATTIQAADASISSKAQTTQQKEFIQKIAAHAQNCATQYGLYPSVMMAQAILESGWGQSTLSLAPNYNLFGIKKGQDWTGDTVSMQTQEWDANAGKYVTIMADFRKYPSFFESFTDNAKKLRLGPGAWNPSYYSGTWIENTKSYQDATAWLQGRYATDISYASKLNRVITDNNLTQYDPKPTTVNKVVTTTAATTVYKQFNGPKTANGQVLPAGTSWKANKQITMVDGTVWYDLGNNQWASSATVKEGETNPSNPSNPGNSNETVISGVARVNYVPGYSIAIWNKPGNDRQFTGKKLLHGTDWKVFKRAVVDGQVWYNLGGNQWLQGKYVTYKA</sequence>
<keyword evidence="6" id="KW-1185">Reference proteome</keyword>
<dbReference type="EMBL" id="AYZQ01000002">
    <property type="protein sequence ID" value="KRM72064.1"/>
    <property type="molecule type" value="Genomic_DNA"/>
</dbReference>
<dbReference type="Pfam" id="PF01832">
    <property type="entry name" value="Glucosaminidase"/>
    <property type="match status" value="1"/>
</dbReference>
<evidence type="ECO:0000313" key="6">
    <source>
        <dbReference type="Proteomes" id="UP000051672"/>
    </source>
</evidence>